<dbReference type="GO" id="GO:0005516">
    <property type="term" value="F:calmodulin binding"/>
    <property type="evidence" value="ECO:0007669"/>
    <property type="project" value="InterPro"/>
</dbReference>
<dbReference type="FunCoup" id="A0A4W6BZU2">
    <property type="interactions" value="1167"/>
</dbReference>
<dbReference type="InterPro" id="IPR028765">
    <property type="entry name" value="IQCB1"/>
</dbReference>
<dbReference type="Pfam" id="PF00612">
    <property type="entry name" value="IQ"/>
    <property type="match status" value="3"/>
</dbReference>
<protein>
    <recommendedName>
        <fullName evidence="4">IQ motif containing B1</fullName>
    </recommendedName>
</protein>
<dbReference type="Gene3D" id="1.20.5.190">
    <property type="match status" value="1"/>
</dbReference>
<dbReference type="InterPro" id="IPR000048">
    <property type="entry name" value="IQ_motif_EF-hand-BS"/>
</dbReference>
<reference evidence="3" key="1">
    <citation type="submission" date="2015-09" db="EMBL/GenBank/DDBJ databases">
        <authorList>
            <person name="Sai Rama Sridatta P."/>
        </authorList>
    </citation>
    <scope>NUCLEOTIDE SEQUENCE [LARGE SCALE GENOMIC DNA]</scope>
</reference>
<evidence type="ECO:0000313" key="2">
    <source>
        <dbReference type="Ensembl" id="ENSLCAP00010006867.1"/>
    </source>
</evidence>
<dbReference type="Ensembl" id="ENSLCAT00010007048.1">
    <property type="protein sequence ID" value="ENSLCAP00010006867.1"/>
    <property type="gene ID" value="ENSLCAG00010003382.1"/>
</dbReference>
<dbReference type="GO" id="GO:0005929">
    <property type="term" value="C:cilium"/>
    <property type="evidence" value="ECO:0007669"/>
    <property type="project" value="TreeGrafter"/>
</dbReference>
<dbReference type="PROSITE" id="PS50096">
    <property type="entry name" value="IQ"/>
    <property type="match status" value="2"/>
</dbReference>
<reference evidence="2" key="3">
    <citation type="submission" date="2025-09" db="UniProtKB">
        <authorList>
            <consortium name="Ensembl"/>
        </authorList>
    </citation>
    <scope>IDENTIFICATION</scope>
</reference>
<organism evidence="2 3">
    <name type="scientific">Lates calcarifer</name>
    <name type="common">Barramundi</name>
    <name type="synonym">Holocentrus calcarifer</name>
    <dbReference type="NCBI Taxonomy" id="8187"/>
    <lineage>
        <taxon>Eukaryota</taxon>
        <taxon>Metazoa</taxon>
        <taxon>Chordata</taxon>
        <taxon>Craniata</taxon>
        <taxon>Vertebrata</taxon>
        <taxon>Euteleostomi</taxon>
        <taxon>Actinopterygii</taxon>
        <taxon>Neopterygii</taxon>
        <taxon>Teleostei</taxon>
        <taxon>Neoteleostei</taxon>
        <taxon>Acanthomorphata</taxon>
        <taxon>Carangaria</taxon>
        <taxon>Carangaria incertae sedis</taxon>
        <taxon>Centropomidae</taxon>
        <taxon>Lates</taxon>
    </lineage>
</organism>
<evidence type="ECO:0000256" key="1">
    <source>
        <dbReference type="SAM" id="SignalP"/>
    </source>
</evidence>
<proteinExistence type="predicted"/>
<feature type="signal peptide" evidence="1">
    <location>
        <begin position="1"/>
        <end position="20"/>
    </location>
</feature>
<dbReference type="GeneTree" id="ENSGT00390000002188"/>
<dbReference type="PANTHER" id="PTHR15673:SF2">
    <property type="entry name" value="IQ CALMODULIN-BINDING MOTIF-CONTAINING PROTEIN 1"/>
    <property type="match status" value="1"/>
</dbReference>
<name>A0A4W6BZU2_LATCA</name>
<dbReference type="Proteomes" id="UP000314980">
    <property type="component" value="Unassembled WGS sequence"/>
</dbReference>
<dbReference type="STRING" id="8187.ENSLCAP00010006867"/>
<keyword evidence="3" id="KW-1185">Reference proteome</keyword>
<dbReference type="CDD" id="cd23767">
    <property type="entry name" value="IQCD"/>
    <property type="match status" value="2"/>
</dbReference>
<sequence length="563" mass="63503">MVTGFSYVIFSVCLFSLSEALNMAAVQPDSSALIRVKSRLYHSGVLSHCSRSSGRILSVCLPVCLPVCLLSSCCVGVDPGERSKAFHRLFLPSVMDGLLSLASQLMRRSECLSVFRKVMDSAGWLLRAHTQLTTQVLSSVHYEQIQMCDEATVSLLCVQLWIQTCTTTSDDSVLLLLNDVVGQLAVSSDSAVGVASVRLILLMANQLQLSEVTVSLSAGLDSLLDKDWRGQGFDQEVDQLISLIQSGRGRMSPSQVSTEHVRAACTIQAAWRSYQTRRRVKSLNRAVSALQRRYRYQTVCVRRQQARRAFHQKQRELLQLLPPDQVQSYLQECERRAAVVIQSFWRGFRERRRYNNTHRHTLRHRRRQEDAARTLQRAVRRFLQRRRAVKATPTTPFWFGQKGLTDSRRAELKKQVEDYVSVHRSSRVSPEECQRLHEEVQLLLLSELQRGEQRRREEQRAEALLAHTHTQLELLRDAPPLSVITATDAESFLSPSGPVAARARDAHNATLQASRLPWWRTLGAPDDAFNPAHLQEEEAELGGLFVGGSTGARKLTEVDGLNL</sequence>
<evidence type="ECO:0008006" key="4">
    <source>
        <dbReference type="Google" id="ProtNLM"/>
    </source>
</evidence>
<keyword evidence="1" id="KW-0732">Signal</keyword>
<dbReference type="PANTHER" id="PTHR15673">
    <property type="entry name" value="IQ CALMODULIN-BINDING MOTIF CONTAINING PROTEIN 1"/>
    <property type="match status" value="1"/>
</dbReference>
<dbReference type="GO" id="GO:0060271">
    <property type="term" value="P:cilium assembly"/>
    <property type="evidence" value="ECO:0007669"/>
    <property type="project" value="InterPro"/>
</dbReference>
<reference evidence="2" key="2">
    <citation type="submission" date="2025-08" db="UniProtKB">
        <authorList>
            <consortium name="Ensembl"/>
        </authorList>
    </citation>
    <scope>IDENTIFICATION</scope>
</reference>
<evidence type="ECO:0000313" key="3">
    <source>
        <dbReference type="Proteomes" id="UP000314980"/>
    </source>
</evidence>
<accession>A0A4W6BZU2</accession>
<dbReference type="AlphaFoldDB" id="A0A4W6BZU2"/>
<feature type="chain" id="PRO_5021300173" description="IQ motif containing B1" evidence="1">
    <location>
        <begin position="21"/>
        <end position="563"/>
    </location>
</feature>
<dbReference type="InParanoid" id="A0A4W6BZU2"/>
<dbReference type="SMART" id="SM00015">
    <property type="entry name" value="IQ"/>
    <property type="match status" value="3"/>
</dbReference>